<dbReference type="RefSeq" id="WP_269125434.1">
    <property type="nucleotide sequence ID" value="NZ_JAPUBN010000016.1"/>
</dbReference>
<dbReference type="Proteomes" id="UP001149719">
    <property type="component" value="Unassembled WGS sequence"/>
</dbReference>
<comment type="caution">
    <text evidence="4">The sequence shown here is derived from an EMBL/GenBank/DDBJ whole genome shotgun (WGS) entry which is preliminary data.</text>
</comment>
<gene>
    <name evidence="4" type="ORF">O1D97_10585</name>
</gene>
<feature type="domain" description="FAD dependent oxidoreductase" evidence="3">
    <location>
        <begin position="2"/>
        <end position="397"/>
    </location>
</feature>
<dbReference type="NCBIfam" id="NF001933">
    <property type="entry name" value="PRK00711.1"/>
    <property type="match status" value="1"/>
</dbReference>
<evidence type="ECO:0000313" key="5">
    <source>
        <dbReference type="Proteomes" id="UP001149719"/>
    </source>
</evidence>
<reference evidence="4" key="1">
    <citation type="submission" date="2022-12" db="EMBL/GenBank/DDBJ databases">
        <title>Marinomonas 15G1-11 sp. nov, isolated from marine algae.</title>
        <authorList>
            <person name="Butt M."/>
            <person name="Choi D.G."/>
            <person name="Kim J.M."/>
            <person name="Lee J.K."/>
            <person name="Baek J.H."/>
            <person name="Jeon C.O."/>
        </authorList>
    </citation>
    <scope>NUCLEOTIDE SEQUENCE</scope>
    <source>
        <strain evidence="4">15G1-11</strain>
    </source>
</reference>
<keyword evidence="2" id="KW-0560">Oxidoreductase</keyword>
<proteinExistence type="inferred from homology"/>
<dbReference type="PANTHER" id="PTHR13847:SF280">
    <property type="entry name" value="D-AMINO ACID DEHYDROGENASE"/>
    <property type="match status" value="1"/>
</dbReference>
<protein>
    <submittedName>
        <fullName evidence="4">D-amino acid dehydrogenase</fullName>
    </submittedName>
</protein>
<dbReference type="Pfam" id="PF01266">
    <property type="entry name" value="DAO"/>
    <property type="match status" value="1"/>
</dbReference>
<accession>A0ABT4JUK4</accession>
<keyword evidence="5" id="KW-1185">Reference proteome</keyword>
<evidence type="ECO:0000259" key="3">
    <source>
        <dbReference type="Pfam" id="PF01266"/>
    </source>
</evidence>
<dbReference type="SUPFAM" id="SSF54373">
    <property type="entry name" value="FAD-linked reductases, C-terminal domain"/>
    <property type="match status" value="1"/>
</dbReference>
<evidence type="ECO:0000313" key="4">
    <source>
        <dbReference type="EMBL" id="MCZ2722080.1"/>
    </source>
</evidence>
<dbReference type="Gene3D" id="3.30.9.10">
    <property type="entry name" value="D-Amino Acid Oxidase, subunit A, domain 2"/>
    <property type="match status" value="1"/>
</dbReference>
<dbReference type="SUPFAM" id="SSF51905">
    <property type="entry name" value="FAD/NAD(P)-binding domain"/>
    <property type="match status" value="1"/>
</dbReference>
<comment type="similarity">
    <text evidence="1">Belongs to the DadA oxidoreductase family.</text>
</comment>
<dbReference type="InterPro" id="IPR036188">
    <property type="entry name" value="FAD/NAD-bd_sf"/>
</dbReference>
<dbReference type="EMBL" id="JAPUBN010000016">
    <property type="protein sequence ID" value="MCZ2722080.1"/>
    <property type="molecule type" value="Genomic_DNA"/>
</dbReference>
<dbReference type="PANTHER" id="PTHR13847">
    <property type="entry name" value="SARCOSINE DEHYDROGENASE-RELATED"/>
    <property type="match status" value="1"/>
</dbReference>
<dbReference type="Gene3D" id="3.50.50.60">
    <property type="entry name" value="FAD/NAD(P)-binding domain"/>
    <property type="match status" value="2"/>
</dbReference>
<name>A0ABT4JUK4_9GAMM</name>
<dbReference type="InterPro" id="IPR006076">
    <property type="entry name" value="FAD-dep_OxRdtase"/>
</dbReference>
<organism evidence="4 5">
    <name type="scientific">Marinomonas phaeophyticola</name>
    <dbReference type="NCBI Taxonomy" id="3004091"/>
    <lineage>
        <taxon>Bacteria</taxon>
        <taxon>Pseudomonadati</taxon>
        <taxon>Pseudomonadota</taxon>
        <taxon>Gammaproteobacteria</taxon>
        <taxon>Oceanospirillales</taxon>
        <taxon>Oceanospirillaceae</taxon>
        <taxon>Marinomonas</taxon>
    </lineage>
</organism>
<evidence type="ECO:0000256" key="2">
    <source>
        <dbReference type="ARBA" id="ARBA00023002"/>
    </source>
</evidence>
<evidence type="ECO:0000256" key="1">
    <source>
        <dbReference type="ARBA" id="ARBA00009410"/>
    </source>
</evidence>
<sequence length="417" mass="45487">MRICILGAGVIGLSSAYYLAKLGFDVTVIDRQKGPALETSFANAGQISPGYSSPWAAPGVPLKAVKWLLQEHSPLKIGLKPELDKFLWVSKMLRQCTSAAYDVNKSRMVMLAEYSRDQFKLLRQELNLTYDDAQKGTLQLFRTQSQIDSIQKDMQVLKKLGVPHQLLSAKECSEVEPGLSAVQDKLQGGLRLLGDETGDCFVFCQKLKVACDSLGVKFMFNTDIERINVKSNAVSGVMTSQGELAFSKVLVCLGSYSAKLMNDLKLSIPVYPVKGYSLTVPVNNEQFAPISTVMDETYKVAVTRLGGNIRAAGTAELNGFDLSLPESRTKTIQHVVHDLFGQGCNLDEAQYWCGLRPMTPDGTPIIGGTSIKGVFLNTGHGTLGWTMCCGSGRVIADIISETASEIDVSSLSIHRYH</sequence>